<proteinExistence type="predicted"/>
<dbReference type="Proteomes" id="UP000546701">
    <property type="component" value="Unassembled WGS sequence"/>
</dbReference>
<accession>A0A7W9BUW8</accession>
<dbReference type="SUPFAM" id="SSF53098">
    <property type="entry name" value="Ribonuclease H-like"/>
    <property type="match status" value="1"/>
</dbReference>
<name>A0A7W9BUW8_9SPHN</name>
<sequence length="129" mass="14957">MSSKLRRNWSPEQIAGWLGRCFADQEQHRVSHETIYKSLYIQARKLPGDFCRSLTWDRGKELAGHRRFSLATDMAVYFCDPPSPWQRGANENTSRLLRQYLPHGIDLSTSSQVQLGNIARQLNKRPRKA</sequence>
<reference evidence="1 2" key="1">
    <citation type="submission" date="2020-08" db="EMBL/GenBank/DDBJ databases">
        <title>Genomic Encyclopedia of Type Strains, Phase IV (KMG-IV): sequencing the most valuable type-strain genomes for metagenomic binning, comparative biology and taxonomic classification.</title>
        <authorList>
            <person name="Goeker M."/>
        </authorList>
    </citation>
    <scope>NUCLEOTIDE SEQUENCE [LARGE SCALE GENOMIC DNA]</scope>
    <source>
        <strain evidence="1 2">DSM 103336</strain>
    </source>
</reference>
<protein>
    <submittedName>
        <fullName evidence="1">IS30 family transposase</fullName>
    </submittedName>
</protein>
<keyword evidence="2" id="KW-1185">Reference proteome</keyword>
<dbReference type="AlphaFoldDB" id="A0A7W9BUW8"/>
<dbReference type="InterPro" id="IPR053392">
    <property type="entry name" value="Transposase_IS30-like"/>
</dbReference>
<comment type="caution">
    <text evidence="1">The sequence shown here is derived from an EMBL/GenBank/DDBJ whole genome shotgun (WGS) entry which is preliminary data.</text>
</comment>
<gene>
    <name evidence="1" type="ORF">FHS99_002862</name>
</gene>
<dbReference type="GO" id="GO:0032196">
    <property type="term" value="P:transposition"/>
    <property type="evidence" value="ECO:0007669"/>
    <property type="project" value="TreeGrafter"/>
</dbReference>
<dbReference type="PANTHER" id="PTHR10948">
    <property type="entry name" value="TRANSPOSASE"/>
    <property type="match status" value="1"/>
</dbReference>
<dbReference type="InterPro" id="IPR012337">
    <property type="entry name" value="RNaseH-like_sf"/>
</dbReference>
<dbReference type="InterPro" id="IPR051917">
    <property type="entry name" value="Transposase-Integrase"/>
</dbReference>
<dbReference type="EMBL" id="JACIJR010000007">
    <property type="protein sequence ID" value="MBB5730359.1"/>
    <property type="molecule type" value="Genomic_DNA"/>
</dbReference>
<dbReference type="GO" id="GO:0004803">
    <property type="term" value="F:transposase activity"/>
    <property type="evidence" value="ECO:0007669"/>
    <property type="project" value="TreeGrafter"/>
</dbReference>
<dbReference type="GO" id="GO:0005829">
    <property type="term" value="C:cytosol"/>
    <property type="evidence" value="ECO:0007669"/>
    <property type="project" value="TreeGrafter"/>
</dbReference>
<organism evidence="1 2">
    <name type="scientific">Sphingomonas prati</name>
    <dbReference type="NCBI Taxonomy" id="1843237"/>
    <lineage>
        <taxon>Bacteria</taxon>
        <taxon>Pseudomonadati</taxon>
        <taxon>Pseudomonadota</taxon>
        <taxon>Alphaproteobacteria</taxon>
        <taxon>Sphingomonadales</taxon>
        <taxon>Sphingomonadaceae</taxon>
        <taxon>Sphingomonas</taxon>
    </lineage>
</organism>
<dbReference type="NCBIfam" id="NF033563">
    <property type="entry name" value="transpos_IS30"/>
    <property type="match status" value="1"/>
</dbReference>
<evidence type="ECO:0000313" key="1">
    <source>
        <dbReference type="EMBL" id="MBB5730359.1"/>
    </source>
</evidence>
<dbReference type="PANTHER" id="PTHR10948:SF23">
    <property type="entry name" value="TRANSPOSASE INSI FOR INSERTION SEQUENCE ELEMENT IS30A-RELATED"/>
    <property type="match status" value="1"/>
</dbReference>
<evidence type="ECO:0000313" key="2">
    <source>
        <dbReference type="Proteomes" id="UP000546701"/>
    </source>
</evidence>